<dbReference type="RefSeq" id="XP_008876274.1">
    <property type="nucleotide sequence ID" value="XM_008878052.1"/>
</dbReference>
<sequence length="102" mass="11130">MDSTALAYNLKAGCMVPEKGTLVLVAPLLSTEAMQLFAQCGSIGIVYGTHPALRSSNFVNTPRPVKIDMGGLSDSVPTLDYRRKSRNMLDHLLDWHTVALLK</sequence>
<dbReference type="AlphaFoldDB" id="A0A024TN91"/>
<dbReference type="EMBL" id="KI913982">
    <property type="protein sequence ID" value="ETV95101.1"/>
    <property type="molecule type" value="Genomic_DNA"/>
</dbReference>
<name>A0A024TN91_9STRA</name>
<accession>A0A024TN91</accession>
<dbReference type="VEuPathDB" id="FungiDB:H310_11384"/>
<dbReference type="GeneID" id="20088434"/>
<reference evidence="1" key="1">
    <citation type="submission" date="2013-12" db="EMBL/GenBank/DDBJ databases">
        <title>The Genome Sequence of Aphanomyces invadans NJM9701.</title>
        <authorList>
            <consortium name="The Broad Institute Genomics Platform"/>
            <person name="Russ C."/>
            <person name="Tyler B."/>
            <person name="van West P."/>
            <person name="Dieguez-Uribeondo J."/>
            <person name="Young S.K."/>
            <person name="Zeng Q."/>
            <person name="Gargeya S."/>
            <person name="Fitzgerald M."/>
            <person name="Abouelleil A."/>
            <person name="Alvarado L."/>
            <person name="Chapman S.B."/>
            <person name="Gainer-Dewar J."/>
            <person name="Goldberg J."/>
            <person name="Griggs A."/>
            <person name="Gujja S."/>
            <person name="Hansen M."/>
            <person name="Howarth C."/>
            <person name="Imamovic A."/>
            <person name="Ireland A."/>
            <person name="Larimer J."/>
            <person name="McCowan C."/>
            <person name="Murphy C."/>
            <person name="Pearson M."/>
            <person name="Poon T.W."/>
            <person name="Priest M."/>
            <person name="Roberts A."/>
            <person name="Saif S."/>
            <person name="Shea T."/>
            <person name="Sykes S."/>
            <person name="Wortman J."/>
            <person name="Nusbaum C."/>
            <person name="Birren B."/>
        </authorList>
    </citation>
    <scope>NUCLEOTIDE SEQUENCE [LARGE SCALE GENOMIC DNA]</scope>
    <source>
        <strain evidence="1">NJM9701</strain>
    </source>
</reference>
<proteinExistence type="predicted"/>
<protein>
    <submittedName>
        <fullName evidence="1">Uncharacterized protein</fullName>
    </submittedName>
</protein>
<gene>
    <name evidence="1" type="ORF">H310_11384</name>
</gene>
<organism evidence="1">
    <name type="scientific">Aphanomyces invadans</name>
    <dbReference type="NCBI Taxonomy" id="157072"/>
    <lineage>
        <taxon>Eukaryota</taxon>
        <taxon>Sar</taxon>
        <taxon>Stramenopiles</taxon>
        <taxon>Oomycota</taxon>
        <taxon>Saprolegniomycetes</taxon>
        <taxon>Saprolegniales</taxon>
        <taxon>Verrucalvaceae</taxon>
        <taxon>Aphanomyces</taxon>
    </lineage>
</organism>
<evidence type="ECO:0000313" key="1">
    <source>
        <dbReference type="EMBL" id="ETV95101.1"/>
    </source>
</evidence>